<evidence type="ECO:0008006" key="4">
    <source>
        <dbReference type="Google" id="ProtNLM"/>
    </source>
</evidence>
<evidence type="ECO:0000313" key="2">
    <source>
        <dbReference type="EMBL" id="MCE2593814.1"/>
    </source>
</evidence>
<evidence type="ECO:0000256" key="1">
    <source>
        <dbReference type="SAM" id="MobiDB-lite"/>
    </source>
</evidence>
<sequence length="198" mass="22573">MNKTLLTRLAVVAAFSLAALAYLLFFHVKTQHHVSSKDGWLFGIEQLPLAKKLAIQQQRPLFIYLKRSPCKDCDDFETDYLTLPSISEQIRPMVKISITVKSDDAQAQGLLKRYQVLRFPAVVIKHNPHSEAIRLHVLMDLQQVWLPIPDYKRGNYTPLSETTLNLALSETLKVAQNLAEQQTTTPSQKPPETIKRIQ</sequence>
<organism evidence="2 3">
    <name type="scientific">Motilimonas cestriensis</name>
    <dbReference type="NCBI Taxonomy" id="2742685"/>
    <lineage>
        <taxon>Bacteria</taxon>
        <taxon>Pseudomonadati</taxon>
        <taxon>Pseudomonadota</taxon>
        <taxon>Gammaproteobacteria</taxon>
        <taxon>Alteromonadales</taxon>
        <taxon>Alteromonadales genera incertae sedis</taxon>
        <taxon>Motilimonas</taxon>
    </lineage>
</organism>
<comment type="caution">
    <text evidence="2">The sequence shown here is derived from an EMBL/GenBank/DDBJ whole genome shotgun (WGS) entry which is preliminary data.</text>
</comment>
<dbReference type="RefSeq" id="WP_233051392.1">
    <property type="nucleotide sequence ID" value="NZ_JAIMJA010000002.1"/>
</dbReference>
<reference evidence="2 3" key="1">
    <citation type="journal article" date="2022" name="Environ. Microbiol. Rep.">
        <title>Eco-phylogenetic analyses reveal divergent evolution of vitamin B12 metabolism in the marine bacterial family 'Psychromonadaceae'.</title>
        <authorList>
            <person name="Jin X."/>
            <person name="Yang Y."/>
            <person name="Cao H."/>
            <person name="Gao B."/>
            <person name="Zhao Z."/>
        </authorList>
    </citation>
    <scope>NUCLEOTIDE SEQUENCE [LARGE SCALE GENOMIC DNA]</scope>
    <source>
        <strain evidence="2 3">MKS20</strain>
    </source>
</reference>
<evidence type="ECO:0000313" key="3">
    <source>
        <dbReference type="Proteomes" id="UP001201273"/>
    </source>
</evidence>
<protein>
    <recommendedName>
        <fullName evidence="4">Thioredoxin-like fold domain-containing protein</fullName>
    </recommendedName>
</protein>
<accession>A0ABS8W4C5</accession>
<proteinExistence type="predicted"/>
<dbReference type="EMBL" id="JAIMJA010000002">
    <property type="protein sequence ID" value="MCE2593814.1"/>
    <property type="molecule type" value="Genomic_DNA"/>
</dbReference>
<dbReference type="Proteomes" id="UP001201273">
    <property type="component" value="Unassembled WGS sequence"/>
</dbReference>
<feature type="region of interest" description="Disordered" evidence="1">
    <location>
        <begin position="179"/>
        <end position="198"/>
    </location>
</feature>
<keyword evidence="3" id="KW-1185">Reference proteome</keyword>
<dbReference type="Gene3D" id="3.40.30.10">
    <property type="entry name" value="Glutaredoxin"/>
    <property type="match status" value="1"/>
</dbReference>
<dbReference type="InterPro" id="IPR036249">
    <property type="entry name" value="Thioredoxin-like_sf"/>
</dbReference>
<name>A0ABS8W4C5_9GAMM</name>
<gene>
    <name evidence="2" type="ORF">K6Y31_03190</name>
</gene>
<dbReference type="SUPFAM" id="SSF52833">
    <property type="entry name" value="Thioredoxin-like"/>
    <property type="match status" value="1"/>
</dbReference>